<accession>A0AA39LQU5</accession>
<protein>
    <submittedName>
        <fullName evidence="1">Uncharacterized protein</fullName>
    </submittedName>
</protein>
<gene>
    <name evidence="1" type="ORF">QR680_018763</name>
</gene>
<name>A0AA39LQU5_9BILA</name>
<organism evidence="1 2">
    <name type="scientific">Steinernema hermaphroditum</name>
    <dbReference type="NCBI Taxonomy" id="289476"/>
    <lineage>
        <taxon>Eukaryota</taxon>
        <taxon>Metazoa</taxon>
        <taxon>Ecdysozoa</taxon>
        <taxon>Nematoda</taxon>
        <taxon>Chromadorea</taxon>
        <taxon>Rhabditida</taxon>
        <taxon>Tylenchina</taxon>
        <taxon>Panagrolaimomorpha</taxon>
        <taxon>Strongyloidoidea</taxon>
        <taxon>Steinernematidae</taxon>
        <taxon>Steinernema</taxon>
    </lineage>
</organism>
<dbReference type="AlphaFoldDB" id="A0AA39LQU5"/>
<keyword evidence="2" id="KW-1185">Reference proteome</keyword>
<dbReference type="Proteomes" id="UP001175271">
    <property type="component" value="Unassembled WGS sequence"/>
</dbReference>
<evidence type="ECO:0000313" key="1">
    <source>
        <dbReference type="EMBL" id="KAK0406726.1"/>
    </source>
</evidence>
<dbReference type="EMBL" id="JAUCMV010000004">
    <property type="protein sequence ID" value="KAK0406726.1"/>
    <property type="molecule type" value="Genomic_DNA"/>
</dbReference>
<proteinExistence type="predicted"/>
<comment type="caution">
    <text evidence="1">The sequence shown here is derived from an EMBL/GenBank/DDBJ whole genome shotgun (WGS) entry which is preliminary data.</text>
</comment>
<sequence>MPGRFFNHIFRWPTRSDAWLGSNSANFNKMITSLHRKVRIIQLIMLQVATSPSPCPKVDSFSAFWLHWPRIITSPRRDITFITEFLRKNGDHLSTYIR</sequence>
<reference evidence="1" key="1">
    <citation type="submission" date="2023-06" db="EMBL/GenBank/DDBJ databases">
        <title>Genomic analysis of the entomopathogenic nematode Steinernema hermaphroditum.</title>
        <authorList>
            <person name="Schwarz E.M."/>
            <person name="Heppert J.K."/>
            <person name="Baniya A."/>
            <person name="Schwartz H.T."/>
            <person name="Tan C.-H."/>
            <person name="Antoshechkin I."/>
            <person name="Sternberg P.W."/>
            <person name="Goodrich-Blair H."/>
            <person name="Dillman A.R."/>
        </authorList>
    </citation>
    <scope>NUCLEOTIDE SEQUENCE</scope>
    <source>
        <strain evidence="1">PS9179</strain>
        <tissue evidence="1">Whole animal</tissue>
    </source>
</reference>
<evidence type="ECO:0000313" key="2">
    <source>
        <dbReference type="Proteomes" id="UP001175271"/>
    </source>
</evidence>